<dbReference type="Gene3D" id="2.60.40.10">
    <property type="entry name" value="Immunoglobulins"/>
    <property type="match status" value="1"/>
</dbReference>
<reference evidence="2 3" key="1">
    <citation type="submission" date="2020-01" db="EMBL/GenBank/DDBJ databases">
        <title>Genome sequencing of strain KACC 21265.</title>
        <authorList>
            <person name="Heo J."/>
            <person name="Kim S.-J."/>
            <person name="Kim J.-S."/>
            <person name="Hong S.-B."/>
            <person name="Kwon S.-W."/>
        </authorList>
    </citation>
    <scope>NUCLEOTIDE SEQUENCE [LARGE SCALE GENOMIC DNA]</scope>
    <source>
        <strain evidence="2 3">KACC 21265</strain>
    </source>
</reference>
<dbReference type="RefSeq" id="WP_160550761.1">
    <property type="nucleotide sequence ID" value="NZ_CP047650.1"/>
</dbReference>
<keyword evidence="3" id="KW-1185">Reference proteome</keyword>
<organism evidence="2 3">
    <name type="scientific">Xylophilus rhododendri</name>
    <dbReference type="NCBI Taxonomy" id="2697032"/>
    <lineage>
        <taxon>Bacteria</taxon>
        <taxon>Pseudomonadati</taxon>
        <taxon>Pseudomonadota</taxon>
        <taxon>Betaproteobacteria</taxon>
        <taxon>Burkholderiales</taxon>
        <taxon>Xylophilus</taxon>
    </lineage>
</organism>
<evidence type="ECO:0000256" key="1">
    <source>
        <dbReference type="SAM" id="SignalP"/>
    </source>
</evidence>
<dbReference type="AlphaFoldDB" id="A0A857J1Y1"/>
<feature type="chain" id="PRO_5032954977" evidence="1">
    <location>
        <begin position="24"/>
        <end position="262"/>
    </location>
</feature>
<accession>A0A857J1Y1</accession>
<evidence type="ECO:0000313" key="3">
    <source>
        <dbReference type="Proteomes" id="UP000464787"/>
    </source>
</evidence>
<gene>
    <name evidence="2" type="ORF">GT347_04165</name>
</gene>
<sequence length="262" mass="28736">MTNSIFIRTARLLCAMAAFGACAATHAAPVDWVLEKNYATLGPGNRYFDSVGVTNRGTEPVFLAVTIYSLDLEGNIRKTRPENGEAVLASPDEFTLGAGKSFPLRIIADPRRQQDDSHAYYVRVADVSRMKSQGAASGSVFGYAMAYEIMVVVKKTEYRAIDAESFHLMPDAAAPVWRLENRSGQHIFLAGGYECASDRQKLTDCEQILDFPKQSLMPGEWVGLRRRRGSPFVGLLVYGDLGFSAPLKAIYLPVAASGAERR</sequence>
<dbReference type="InterPro" id="IPR008962">
    <property type="entry name" value="PapD-like_sf"/>
</dbReference>
<dbReference type="SUPFAM" id="SSF49354">
    <property type="entry name" value="PapD-like"/>
    <property type="match status" value="1"/>
</dbReference>
<evidence type="ECO:0000313" key="2">
    <source>
        <dbReference type="EMBL" id="QHI97243.1"/>
    </source>
</evidence>
<dbReference type="EMBL" id="CP047650">
    <property type="protein sequence ID" value="QHI97243.1"/>
    <property type="molecule type" value="Genomic_DNA"/>
</dbReference>
<proteinExistence type="predicted"/>
<keyword evidence="1" id="KW-0732">Signal</keyword>
<name>A0A857J1Y1_9BURK</name>
<dbReference type="InterPro" id="IPR013783">
    <property type="entry name" value="Ig-like_fold"/>
</dbReference>
<dbReference type="Proteomes" id="UP000464787">
    <property type="component" value="Chromosome"/>
</dbReference>
<feature type="signal peptide" evidence="1">
    <location>
        <begin position="1"/>
        <end position="23"/>
    </location>
</feature>
<dbReference type="KEGG" id="xyk:GT347_04165"/>
<protein>
    <submittedName>
        <fullName evidence="2">Fimbria/pilus periplasmic chaperone</fullName>
    </submittedName>
</protein>